<name>A0A120IE05_9FLAO</name>
<dbReference type="Pfam" id="PF02709">
    <property type="entry name" value="Glyco_transf_7C"/>
    <property type="match status" value="1"/>
</dbReference>
<evidence type="ECO:0000259" key="2">
    <source>
        <dbReference type="Pfam" id="PF00535"/>
    </source>
</evidence>
<dbReference type="InterPro" id="IPR001173">
    <property type="entry name" value="Glyco_trans_2-like"/>
</dbReference>
<evidence type="ECO:0008006" key="6">
    <source>
        <dbReference type="Google" id="ProtNLM"/>
    </source>
</evidence>
<dbReference type="RefSeq" id="WP_068205919.1">
    <property type="nucleotide sequence ID" value="NZ_CP013355.1"/>
</dbReference>
<evidence type="ECO:0000313" key="4">
    <source>
        <dbReference type="EMBL" id="AMC10151.1"/>
    </source>
</evidence>
<evidence type="ECO:0000313" key="5">
    <source>
        <dbReference type="Proteomes" id="UP000059672"/>
    </source>
</evidence>
<protein>
    <recommendedName>
        <fullName evidence="6">Glycosyltransferase 2-like domain-containing protein</fullName>
    </recommendedName>
</protein>
<dbReference type="GO" id="GO:0016740">
    <property type="term" value="F:transferase activity"/>
    <property type="evidence" value="ECO:0007669"/>
    <property type="project" value="UniProtKB-KW"/>
</dbReference>
<dbReference type="Proteomes" id="UP000059672">
    <property type="component" value="Chromosome"/>
</dbReference>
<dbReference type="InterPro" id="IPR029044">
    <property type="entry name" value="Nucleotide-diphossugar_trans"/>
</dbReference>
<feature type="domain" description="Glycosyltransferase 2-like" evidence="2">
    <location>
        <begin position="5"/>
        <end position="111"/>
    </location>
</feature>
<reference evidence="5" key="1">
    <citation type="submission" date="2015-12" db="EMBL/GenBank/DDBJ databases">
        <title>Complete genome sequence of Lutibacter profundus strain LP1.</title>
        <authorList>
            <person name="Wissuwa J."/>
            <person name="Le Moine Bauer S."/>
            <person name="Stokke R."/>
            <person name="Dahle H."/>
            <person name="Steen I.H."/>
        </authorList>
    </citation>
    <scope>NUCLEOTIDE SEQUENCE [LARGE SCALE GENOMIC DNA]</scope>
    <source>
        <strain evidence="5">LP1</strain>
    </source>
</reference>
<proteinExistence type="predicted"/>
<dbReference type="KEGG" id="lut:Lupro_02305"/>
<evidence type="ECO:0000259" key="3">
    <source>
        <dbReference type="Pfam" id="PF02709"/>
    </source>
</evidence>
<accession>A0A120IE05</accession>
<dbReference type="STRING" id="1622118.Lupro_02305"/>
<dbReference type="InterPro" id="IPR050834">
    <property type="entry name" value="Glycosyltransf_2"/>
</dbReference>
<dbReference type="OrthoDB" id="6717394at2"/>
<sequence length="354" mass="41749">MITIALTYRNRDIRIVKKCLDSLHTQTSEEFKVILLDYGSDDKFAKPLKKLIKAYSFIQLIYCSTQGQLWNKSRAINITLKHSDTPYLLVGDIDMIYRNDFVEFLNKKKKFDKIIYFQVGFLSREESLLSKQFHNYNIKHVSNFEATGITLYPTNLLKSINGYDEFYHGWGAEDTDVHIRLKNAGYKVQFYDTEVLLLHQWHPKVYRSSKSKEPYHSYLEKINHQYLQMVISTKKVMANTTFNWGEFPIEGKLSIQNALEFSITNQKSEIDAFLYGLLNTIKNKNIYLKIEPHKECMSLKNNIKKVFNKKTIACYDFKELNDLILVSIIAQYRNCKYVYEWDKEINIIKLIIAL</sequence>
<dbReference type="EMBL" id="CP013355">
    <property type="protein sequence ID" value="AMC10151.1"/>
    <property type="molecule type" value="Genomic_DNA"/>
</dbReference>
<dbReference type="InterPro" id="IPR027791">
    <property type="entry name" value="Galactosyl_T_C"/>
</dbReference>
<dbReference type="PANTHER" id="PTHR43685:SF2">
    <property type="entry name" value="GLYCOSYLTRANSFERASE 2-LIKE DOMAIN-CONTAINING PROTEIN"/>
    <property type="match status" value="1"/>
</dbReference>
<dbReference type="PANTHER" id="PTHR43685">
    <property type="entry name" value="GLYCOSYLTRANSFERASE"/>
    <property type="match status" value="1"/>
</dbReference>
<reference evidence="4 5" key="2">
    <citation type="journal article" date="2016" name="Int. J. Syst. Evol. Microbiol.">
        <title>Lutibacter profundi sp. nov., isolated from a deep-sea hydrothermal system on the Arctic Mid-Ocean Ridge and emended description of the genus Lutibacter.</title>
        <authorList>
            <person name="Le Moine Bauer S."/>
            <person name="Roalkvam I."/>
            <person name="Steen I.H."/>
            <person name="Dahle H."/>
        </authorList>
    </citation>
    <scope>NUCLEOTIDE SEQUENCE [LARGE SCALE GENOMIC DNA]</scope>
    <source>
        <strain evidence="4 5">LP1</strain>
    </source>
</reference>
<dbReference type="AlphaFoldDB" id="A0A120IE05"/>
<organism evidence="4 5">
    <name type="scientific">Lutibacter profundi</name>
    <dbReference type="NCBI Taxonomy" id="1622118"/>
    <lineage>
        <taxon>Bacteria</taxon>
        <taxon>Pseudomonadati</taxon>
        <taxon>Bacteroidota</taxon>
        <taxon>Flavobacteriia</taxon>
        <taxon>Flavobacteriales</taxon>
        <taxon>Flavobacteriaceae</taxon>
        <taxon>Lutibacter</taxon>
    </lineage>
</organism>
<keyword evidence="1" id="KW-0808">Transferase</keyword>
<dbReference type="SUPFAM" id="SSF53448">
    <property type="entry name" value="Nucleotide-diphospho-sugar transferases"/>
    <property type="match status" value="1"/>
</dbReference>
<keyword evidence="5" id="KW-1185">Reference proteome</keyword>
<gene>
    <name evidence="4" type="ORF">Lupro_02305</name>
</gene>
<evidence type="ECO:0000256" key="1">
    <source>
        <dbReference type="ARBA" id="ARBA00022679"/>
    </source>
</evidence>
<dbReference type="Gene3D" id="3.90.550.10">
    <property type="entry name" value="Spore Coat Polysaccharide Biosynthesis Protein SpsA, Chain A"/>
    <property type="match status" value="1"/>
</dbReference>
<dbReference type="PATRIC" id="fig|1622118.3.peg.472"/>
<dbReference type="Pfam" id="PF00535">
    <property type="entry name" value="Glycos_transf_2"/>
    <property type="match status" value="1"/>
</dbReference>
<feature type="domain" description="Galactosyltransferase C-terminal" evidence="3">
    <location>
        <begin position="131"/>
        <end position="193"/>
    </location>
</feature>